<proteinExistence type="predicted"/>
<comment type="caution">
    <text evidence="1">The sequence shown here is derived from an EMBL/GenBank/DDBJ whole genome shotgun (WGS) entry which is preliminary data.</text>
</comment>
<dbReference type="AlphaFoldDB" id="A0A397SVZ3"/>
<name>A0A397SVZ3_9GLOM</name>
<dbReference type="Proteomes" id="UP000265703">
    <property type="component" value="Unassembled WGS sequence"/>
</dbReference>
<reference evidence="1 2" key="1">
    <citation type="submission" date="2018-06" db="EMBL/GenBank/DDBJ databases">
        <title>Comparative genomics reveals the genomic features of Rhizophagus irregularis, R. cerebriforme, R. diaphanum and Gigaspora rosea, and their symbiotic lifestyle signature.</title>
        <authorList>
            <person name="Morin E."/>
            <person name="San Clemente H."/>
            <person name="Chen E.C.H."/>
            <person name="De La Providencia I."/>
            <person name="Hainaut M."/>
            <person name="Kuo A."/>
            <person name="Kohler A."/>
            <person name="Murat C."/>
            <person name="Tang N."/>
            <person name="Roy S."/>
            <person name="Loubradou J."/>
            <person name="Henrissat B."/>
            <person name="Grigoriev I.V."/>
            <person name="Corradi N."/>
            <person name="Roux C."/>
            <person name="Martin F.M."/>
        </authorList>
    </citation>
    <scope>NUCLEOTIDE SEQUENCE [LARGE SCALE GENOMIC DNA]</scope>
    <source>
        <strain evidence="1 2">DAOM 227022</strain>
    </source>
</reference>
<accession>A0A397SVZ3</accession>
<keyword evidence="2" id="KW-1185">Reference proteome</keyword>
<organism evidence="1 2">
    <name type="scientific">Glomus cerebriforme</name>
    <dbReference type="NCBI Taxonomy" id="658196"/>
    <lineage>
        <taxon>Eukaryota</taxon>
        <taxon>Fungi</taxon>
        <taxon>Fungi incertae sedis</taxon>
        <taxon>Mucoromycota</taxon>
        <taxon>Glomeromycotina</taxon>
        <taxon>Glomeromycetes</taxon>
        <taxon>Glomerales</taxon>
        <taxon>Glomeraceae</taxon>
        <taxon>Glomus</taxon>
    </lineage>
</organism>
<sequence>MNQNHSSHQISDSQPTFNQSNLEQVATTSHLNVPYVPFASYVPHPDQFFYNPPNDPFNYHIKCKEISFDIVIQLLNESFNGNIYFNQNNQNEYTFFYQRQSNGQIYQVVCEIVTPLFLNKIIYGIEIDQNFGQDQLLFTFYQKENIKFYLSQYLSYYLN</sequence>
<evidence type="ECO:0000313" key="2">
    <source>
        <dbReference type="Proteomes" id="UP000265703"/>
    </source>
</evidence>
<evidence type="ECO:0000313" key="1">
    <source>
        <dbReference type="EMBL" id="RIA90370.1"/>
    </source>
</evidence>
<gene>
    <name evidence="1" type="ORF">C1645_823503</name>
</gene>
<protein>
    <submittedName>
        <fullName evidence="1">Uncharacterized protein</fullName>
    </submittedName>
</protein>
<dbReference type="EMBL" id="QKYT01000184">
    <property type="protein sequence ID" value="RIA90370.1"/>
    <property type="molecule type" value="Genomic_DNA"/>
</dbReference>